<keyword evidence="2" id="KW-1185">Reference proteome</keyword>
<organism evidence="1 2">
    <name type="scientific">Entomophthora muscae</name>
    <dbReference type="NCBI Taxonomy" id="34485"/>
    <lineage>
        <taxon>Eukaryota</taxon>
        <taxon>Fungi</taxon>
        <taxon>Fungi incertae sedis</taxon>
        <taxon>Zoopagomycota</taxon>
        <taxon>Entomophthoromycotina</taxon>
        <taxon>Entomophthoromycetes</taxon>
        <taxon>Entomophthorales</taxon>
        <taxon>Entomophthoraceae</taxon>
        <taxon>Entomophthora</taxon>
    </lineage>
</organism>
<comment type="caution">
    <text evidence="1">The sequence shown here is derived from an EMBL/GenBank/DDBJ whole genome shotgun (WGS) entry which is preliminary data.</text>
</comment>
<reference evidence="1" key="1">
    <citation type="submission" date="2022-04" db="EMBL/GenBank/DDBJ databases">
        <title>Genome of the entomopathogenic fungus Entomophthora muscae.</title>
        <authorList>
            <person name="Elya C."/>
            <person name="Lovett B.R."/>
            <person name="Lee E."/>
            <person name="Macias A.M."/>
            <person name="Hajek A.E."/>
            <person name="De Bivort B.L."/>
            <person name="Kasson M.T."/>
            <person name="De Fine Licht H.H."/>
            <person name="Stajich J.E."/>
        </authorList>
    </citation>
    <scope>NUCLEOTIDE SEQUENCE</scope>
    <source>
        <strain evidence="1">Berkeley</strain>
    </source>
</reference>
<protein>
    <submittedName>
        <fullName evidence="1">Uncharacterized protein</fullName>
    </submittedName>
</protein>
<name>A0ACC2TK44_9FUNG</name>
<gene>
    <name evidence="1" type="ORF">DSO57_1002277</name>
</gene>
<evidence type="ECO:0000313" key="2">
    <source>
        <dbReference type="Proteomes" id="UP001165960"/>
    </source>
</evidence>
<dbReference type="EMBL" id="QTSX02002845">
    <property type="protein sequence ID" value="KAJ9074847.1"/>
    <property type="molecule type" value="Genomic_DNA"/>
</dbReference>
<dbReference type="Proteomes" id="UP001165960">
    <property type="component" value="Unassembled WGS sequence"/>
</dbReference>
<accession>A0ACC2TK44</accession>
<proteinExistence type="predicted"/>
<evidence type="ECO:0000313" key="1">
    <source>
        <dbReference type="EMBL" id="KAJ9074847.1"/>
    </source>
</evidence>
<sequence length="84" mass="9386">MQYNHLLYAIYFNVKFESKTQATGQKPDCKENESSSSGEDTATGTPPIPESWEEREKPPPEMVEMETEPGSTPTQIDDPSPPII</sequence>